<keyword evidence="9 10" id="KW-0742">SOS response</keyword>
<dbReference type="GO" id="GO:0005737">
    <property type="term" value="C:cytoplasm"/>
    <property type="evidence" value="ECO:0007669"/>
    <property type="project" value="UniProtKB-SubCell"/>
</dbReference>
<dbReference type="InterPro" id="IPR001238">
    <property type="entry name" value="DNA-binding_RecF"/>
</dbReference>
<dbReference type="HOGENOM" id="CLU_040267_0_1_12"/>
<dbReference type="KEGG" id="tpi:TREPR_0274"/>
<name>F5YLH3_TREPZ</name>
<keyword evidence="6 9" id="KW-0547">Nucleotide-binding</keyword>
<evidence type="ECO:0000256" key="4">
    <source>
        <dbReference type="ARBA" id="ARBA00022490"/>
    </source>
</evidence>
<dbReference type="GO" id="GO:0003697">
    <property type="term" value="F:single-stranded DNA binding"/>
    <property type="evidence" value="ECO:0007669"/>
    <property type="project" value="UniProtKB-UniRule"/>
</dbReference>
<comment type="subcellular location">
    <subcellularLocation>
        <location evidence="1 9 10">Cytoplasm</location>
    </subcellularLocation>
</comment>
<evidence type="ECO:0000256" key="9">
    <source>
        <dbReference type="HAMAP-Rule" id="MF_00365"/>
    </source>
</evidence>
<dbReference type="AlphaFoldDB" id="F5YLH3"/>
<evidence type="ECO:0000256" key="10">
    <source>
        <dbReference type="RuleBase" id="RU000578"/>
    </source>
</evidence>
<evidence type="ECO:0000256" key="8">
    <source>
        <dbReference type="ARBA" id="ARBA00023125"/>
    </source>
</evidence>
<protein>
    <recommendedName>
        <fullName evidence="3 9">DNA replication and repair protein RecF</fullName>
    </recommendedName>
</protein>
<sequence>MPFETLRTAAFRNLEDIEVDVRGKDIFLVGENGQGKTNFLEALYFCSYAASFRGVRDNEVVCTGEKDFSAAVKLSGSLYNRILVKFEKGKKSVTIDGKPLEDRKDLLEISPCIVFCHEDMEFVAGAPERRRWFFDQCLSLYDPVYLDDLRRYRKILKTRNAVLREAQGNANRSQVYSVLDALDSQMAVYGLRLMEKREEAAKLFSETFGPLYETVAEIEGIEVRYTPSWNRKTAGLESLTAYLEERRDMDLSAGLCLSGPHRDRYGFTCAGADFSAKASTGQRRLLALLLRIAQARRFSEMTGRNPVLLLDDVLLELDPEKRRRLLSVMPGYDQAFYTFLPEEPYERYRKSDTLVYYMQGGRASARGDA</sequence>
<keyword evidence="9 10" id="KW-0234">DNA repair</keyword>
<dbReference type="Gene3D" id="3.40.50.300">
    <property type="entry name" value="P-loop containing nucleotide triphosphate hydrolases"/>
    <property type="match status" value="1"/>
</dbReference>
<dbReference type="PROSITE" id="PS00618">
    <property type="entry name" value="RECF_2"/>
    <property type="match status" value="1"/>
</dbReference>
<dbReference type="Gene3D" id="1.20.1050.90">
    <property type="entry name" value="RecF/RecN/SMC, N-terminal domain"/>
    <property type="match status" value="1"/>
</dbReference>
<dbReference type="eggNOG" id="COG1195">
    <property type="taxonomic scope" value="Bacteria"/>
</dbReference>
<reference evidence="12 13" key="2">
    <citation type="journal article" date="2011" name="ISME J.">
        <title>RNA-seq reveals cooperative metabolic interactions between two termite-gut spirochete species in co-culture.</title>
        <authorList>
            <person name="Rosenthal A.Z."/>
            <person name="Matson E.G."/>
            <person name="Eldar A."/>
            <person name="Leadbetter J.R."/>
        </authorList>
    </citation>
    <scope>NUCLEOTIDE SEQUENCE [LARGE SCALE GENOMIC DNA]</scope>
    <source>
        <strain evidence="13">ATCC BAA-887 / DSM 12427 / ZAS-2</strain>
    </source>
</reference>
<keyword evidence="4 9" id="KW-0963">Cytoplasm</keyword>
<dbReference type="GO" id="GO:0009432">
    <property type="term" value="P:SOS response"/>
    <property type="evidence" value="ECO:0007669"/>
    <property type="project" value="UniProtKB-UniRule"/>
</dbReference>
<proteinExistence type="inferred from homology"/>
<keyword evidence="9 10" id="KW-0227">DNA damage</keyword>
<dbReference type="InterPro" id="IPR042174">
    <property type="entry name" value="RecF_2"/>
</dbReference>
<dbReference type="GO" id="GO:0005524">
    <property type="term" value="F:ATP binding"/>
    <property type="evidence" value="ECO:0007669"/>
    <property type="project" value="UniProtKB-UniRule"/>
</dbReference>
<dbReference type="GO" id="GO:0006302">
    <property type="term" value="P:double-strand break repair"/>
    <property type="evidence" value="ECO:0007669"/>
    <property type="project" value="TreeGrafter"/>
</dbReference>
<evidence type="ECO:0000256" key="7">
    <source>
        <dbReference type="ARBA" id="ARBA00022840"/>
    </source>
</evidence>
<gene>
    <name evidence="9" type="primary">recF</name>
    <name evidence="12" type="ordered locus">TREPR_0274</name>
</gene>
<evidence type="ECO:0000313" key="13">
    <source>
        <dbReference type="Proteomes" id="UP000009223"/>
    </source>
</evidence>
<keyword evidence="13" id="KW-1185">Reference proteome</keyword>
<evidence type="ECO:0000259" key="11">
    <source>
        <dbReference type="Pfam" id="PF02463"/>
    </source>
</evidence>
<reference evidence="13" key="1">
    <citation type="submission" date="2009-12" db="EMBL/GenBank/DDBJ databases">
        <title>Complete sequence of Treponema primitia strain ZAS-2.</title>
        <authorList>
            <person name="Tetu S.G."/>
            <person name="Matson E."/>
            <person name="Ren Q."/>
            <person name="Seshadri R."/>
            <person name="Elbourne L."/>
            <person name="Hassan K.A."/>
            <person name="Durkin A."/>
            <person name="Radune D."/>
            <person name="Mohamoud Y."/>
            <person name="Shay R."/>
            <person name="Jin S."/>
            <person name="Zhang X."/>
            <person name="Lucey K."/>
            <person name="Ballor N.R."/>
            <person name="Ottesen E."/>
            <person name="Rosenthal R."/>
            <person name="Allen A."/>
            <person name="Leadbetter J.R."/>
            <person name="Paulsen I.T."/>
        </authorList>
    </citation>
    <scope>NUCLEOTIDE SEQUENCE [LARGE SCALE GENOMIC DNA]</scope>
    <source>
        <strain evidence="13">ATCC BAA-887 / DSM 12427 / ZAS-2</strain>
    </source>
</reference>
<dbReference type="SUPFAM" id="SSF52540">
    <property type="entry name" value="P-loop containing nucleoside triphosphate hydrolases"/>
    <property type="match status" value="1"/>
</dbReference>
<evidence type="ECO:0000256" key="3">
    <source>
        <dbReference type="ARBA" id="ARBA00020170"/>
    </source>
</evidence>
<dbReference type="GO" id="GO:0006260">
    <property type="term" value="P:DNA replication"/>
    <property type="evidence" value="ECO:0007669"/>
    <property type="project" value="UniProtKB-UniRule"/>
</dbReference>
<keyword evidence="8 9" id="KW-0238">DNA-binding</keyword>
<dbReference type="InterPro" id="IPR003395">
    <property type="entry name" value="RecF/RecN/SMC_N"/>
</dbReference>
<dbReference type="NCBIfam" id="TIGR00611">
    <property type="entry name" value="recf"/>
    <property type="match status" value="1"/>
</dbReference>
<comment type="similarity">
    <text evidence="2 9 10">Belongs to the RecF family.</text>
</comment>
<dbReference type="InterPro" id="IPR027417">
    <property type="entry name" value="P-loop_NTPase"/>
</dbReference>
<feature type="binding site" evidence="9">
    <location>
        <begin position="30"/>
        <end position="37"/>
    </location>
    <ligand>
        <name>ATP</name>
        <dbReference type="ChEBI" id="CHEBI:30616"/>
    </ligand>
</feature>
<accession>F5YLH3</accession>
<keyword evidence="5 9" id="KW-0235">DNA replication</keyword>
<dbReference type="HAMAP" id="MF_00365">
    <property type="entry name" value="RecF"/>
    <property type="match status" value="1"/>
</dbReference>
<evidence type="ECO:0000256" key="5">
    <source>
        <dbReference type="ARBA" id="ARBA00022705"/>
    </source>
</evidence>
<evidence type="ECO:0000256" key="1">
    <source>
        <dbReference type="ARBA" id="ARBA00004496"/>
    </source>
</evidence>
<organism evidence="12 13">
    <name type="scientific">Treponema primitia (strain ATCC BAA-887 / DSM 12427 / ZAS-2)</name>
    <dbReference type="NCBI Taxonomy" id="545694"/>
    <lineage>
        <taxon>Bacteria</taxon>
        <taxon>Pseudomonadati</taxon>
        <taxon>Spirochaetota</taxon>
        <taxon>Spirochaetia</taxon>
        <taxon>Spirochaetales</taxon>
        <taxon>Treponemataceae</taxon>
        <taxon>Treponema</taxon>
    </lineage>
</organism>
<dbReference type="Pfam" id="PF02463">
    <property type="entry name" value="SMC_N"/>
    <property type="match status" value="1"/>
</dbReference>
<dbReference type="PANTHER" id="PTHR32182:SF0">
    <property type="entry name" value="DNA REPLICATION AND REPAIR PROTEIN RECF"/>
    <property type="match status" value="1"/>
</dbReference>
<dbReference type="RefSeq" id="WP_015706209.1">
    <property type="nucleotide sequence ID" value="NC_015578.1"/>
</dbReference>
<feature type="domain" description="RecF/RecN/SMC N-terminal" evidence="11">
    <location>
        <begin position="4"/>
        <end position="330"/>
    </location>
</feature>
<keyword evidence="7 9" id="KW-0067">ATP-binding</keyword>
<dbReference type="STRING" id="545694.TREPR_0274"/>
<evidence type="ECO:0000313" key="12">
    <source>
        <dbReference type="EMBL" id="AEF86544.1"/>
    </source>
</evidence>
<dbReference type="PANTHER" id="PTHR32182">
    <property type="entry name" value="DNA REPLICATION AND REPAIR PROTEIN RECF"/>
    <property type="match status" value="1"/>
</dbReference>
<dbReference type="PROSITE" id="PS00617">
    <property type="entry name" value="RECF_1"/>
    <property type="match status" value="1"/>
</dbReference>
<dbReference type="OrthoDB" id="9803889at2"/>
<dbReference type="GO" id="GO:0000731">
    <property type="term" value="P:DNA synthesis involved in DNA repair"/>
    <property type="evidence" value="ECO:0007669"/>
    <property type="project" value="TreeGrafter"/>
</dbReference>
<dbReference type="InterPro" id="IPR018078">
    <property type="entry name" value="DNA-binding_RecF_CS"/>
</dbReference>
<dbReference type="EMBL" id="CP001843">
    <property type="protein sequence ID" value="AEF86544.1"/>
    <property type="molecule type" value="Genomic_DNA"/>
</dbReference>
<evidence type="ECO:0000256" key="2">
    <source>
        <dbReference type="ARBA" id="ARBA00008016"/>
    </source>
</evidence>
<comment type="function">
    <text evidence="9 10">The RecF protein is involved in DNA metabolism; it is required for DNA replication and normal SOS inducibility. RecF binds preferentially to single-stranded, linear DNA. It also seems to bind ATP.</text>
</comment>
<evidence type="ECO:0000256" key="6">
    <source>
        <dbReference type="ARBA" id="ARBA00022741"/>
    </source>
</evidence>
<dbReference type="Proteomes" id="UP000009223">
    <property type="component" value="Chromosome"/>
</dbReference>